<feature type="domain" description="RNA polymerase sigma factor 70 region 4 type 2" evidence="6">
    <location>
        <begin position="124"/>
        <end position="173"/>
    </location>
</feature>
<evidence type="ECO:0000313" key="8">
    <source>
        <dbReference type="Proteomes" id="UP000321436"/>
    </source>
</evidence>
<evidence type="ECO:0000259" key="5">
    <source>
        <dbReference type="Pfam" id="PF04542"/>
    </source>
</evidence>
<dbReference type="GO" id="GO:0003677">
    <property type="term" value="F:DNA binding"/>
    <property type="evidence" value="ECO:0007669"/>
    <property type="project" value="InterPro"/>
</dbReference>
<evidence type="ECO:0000256" key="1">
    <source>
        <dbReference type="ARBA" id="ARBA00010641"/>
    </source>
</evidence>
<dbReference type="GO" id="GO:0016987">
    <property type="term" value="F:sigma factor activity"/>
    <property type="evidence" value="ECO:0007669"/>
    <property type="project" value="UniProtKB-KW"/>
</dbReference>
<evidence type="ECO:0000256" key="3">
    <source>
        <dbReference type="ARBA" id="ARBA00023082"/>
    </source>
</evidence>
<dbReference type="InterPro" id="IPR036388">
    <property type="entry name" value="WH-like_DNA-bd_sf"/>
</dbReference>
<evidence type="ECO:0000259" key="6">
    <source>
        <dbReference type="Pfam" id="PF08281"/>
    </source>
</evidence>
<dbReference type="GO" id="GO:0006352">
    <property type="term" value="P:DNA-templated transcription initiation"/>
    <property type="evidence" value="ECO:0007669"/>
    <property type="project" value="InterPro"/>
</dbReference>
<dbReference type="OrthoDB" id="799938at2"/>
<dbReference type="PANTHER" id="PTHR43133">
    <property type="entry name" value="RNA POLYMERASE ECF-TYPE SIGMA FACTO"/>
    <property type="match status" value="1"/>
</dbReference>
<dbReference type="Pfam" id="PF04542">
    <property type="entry name" value="Sigma70_r2"/>
    <property type="match status" value="1"/>
</dbReference>
<dbReference type="SUPFAM" id="SSF88946">
    <property type="entry name" value="Sigma2 domain of RNA polymerase sigma factors"/>
    <property type="match status" value="1"/>
</dbReference>
<comment type="similarity">
    <text evidence="1">Belongs to the sigma-70 factor family. ECF subfamily.</text>
</comment>
<keyword evidence="8" id="KW-1185">Reference proteome</keyword>
<dbReference type="Gene3D" id="1.10.10.10">
    <property type="entry name" value="Winged helix-like DNA-binding domain superfamily/Winged helix DNA-binding domain"/>
    <property type="match status" value="1"/>
</dbReference>
<dbReference type="AlphaFoldDB" id="A0A512RPK8"/>
<dbReference type="InterPro" id="IPR013249">
    <property type="entry name" value="RNA_pol_sigma70_r4_t2"/>
</dbReference>
<dbReference type="SUPFAM" id="SSF88659">
    <property type="entry name" value="Sigma3 and sigma4 domains of RNA polymerase sigma factors"/>
    <property type="match status" value="1"/>
</dbReference>
<dbReference type="RefSeq" id="WP_146865399.1">
    <property type="nucleotide sequence ID" value="NZ_BKAU01000005.1"/>
</dbReference>
<dbReference type="NCBIfam" id="TIGR02937">
    <property type="entry name" value="sigma70-ECF"/>
    <property type="match status" value="1"/>
</dbReference>
<dbReference type="InterPro" id="IPR013324">
    <property type="entry name" value="RNA_pol_sigma_r3/r4-like"/>
</dbReference>
<comment type="caution">
    <text evidence="7">The sequence shown here is derived from an EMBL/GenBank/DDBJ whole genome shotgun (WGS) entry which is preliminary data.</text>
</comment>
<sequence length="197" mass="22709">MPQSDIETDWFARIANDDEQAFRQVFDHYWPQVYGTSLHLTKNPEQAKDLSQEIFIRLWENRSKLGDVKTPASYLYILSKNLVLDHLRKKVFDPSNIDFLIQYFQVTTQTPQEKLELNELKAVMEQAVNSLTGKVKDVFALSRQQGLTHEQIAARLSISVVSSKTYVVRALQQIRKYMETHAGDRLVIAALAVLSLR</sequence>
<dbReference type="InterPro" id="IPR039425">
    <property type="entry name" value="RNA_pol_sigma-70-like"/>
</dbReference>
<dbReference type="InterPro" id="IPR013325">
    <property type="entry name" value="RNA_pol_sigma_r2"/>
</dbReference>
<keyword evidence="2" id="KW-0805">Transcription regulation</keyword>
<dbReference type="EMBL" id="BKAU01000005">
    <property type="protein sequence ID" value="GEP97629.1"/>
    <property type="molecule type" value="Genomic_DNA"/>
</dbReference>
<name>A0A512RPK8_9BACT</name>
<proteinExistence type="inferred from homology"/>
<dbReference type="InterPro" id="IPR007627">
    <property type="entry name" value="RNA_pol_sigma70_r2"/>
</dbReference>
<accession>A0A512RPK8</accession>
<keyword evidence="7" id="KW-0240">DNA-directed RNA polymerase</keyword>
<feature type="domain" description="RNA polymerase sigma-70 region 2" evidence="5">
    <location>
        <begin position="26"/>
        <end position="90"/>
    </location>
</feature>
<dbReference type="InterPro" id="IPR014284">
    <property type="entry name" value="RNA_pol_sigma-70_dom"/>
</dbReference>
<dbReference type="Pfam" id="PF08281">
    <property type="entry name" value="Sigma70_r4_2"/>
    <property type="match status" value="1"/>
</dbReference>
<dbReference type="Proteomes" id="UP000321436">
    <property type="component" value="Unassembled WGS sequence"/>
</dbReference>
<evidence type="ECO:0000256" key="4">
    <source>
        <dbReference type="ARBA" id="ARBA00023163"/>
    </source>
</evidence>
<organism evidence="7 8">
    <name type="scientific">Chitinophaga cymbidii</name>
    <dbReference type="NCBI Taxonomy" id="1096750"/>
    <lineage>
        <taxon>Bacteria</taxon>
        <taxon>Pseudomonadati</taxon>
        <taxon>Bacteroidota</taxon>
        <taxon>Chitinophagia</taxon>
        <taxon>Chitinophagales</taxon>
        <taxon>Chitinophagaceae</taxon>
        <taxon>Chitinophaga</taxon>
    </lineage>
</organism>
<keyword evidence="3" id="KW-0731">Sigma factor</keyword>
<dbReference type="CDD" id="cd06171">
    <property type="entry name" value="Sigma70_r4"/>
    <property type="match status" value="1"/>
</dbReference>
<evidence type="ECO:0000313" key="7">
    <source>
        <dbReference type="EMBL" id="GEP97629.1"/>
    </source>
</evidence>
<gene>
    <name evidence="7" type="ORF">CCY01nite_38890</name>
</gene>
<keyword evidence="4" id="KW-0804">Transcription</keyword>
<protein>
    <submittedName>
        <fullName evidence="7">DNA-directed RNA polymerase sigma-70 factor</fullName>
    </submittedName>
</protein>
<dbReference type="PANTHER" id="PTHR43133:SF46">
    <property type="entry name" value="RNA POLYMERASE SIGMA-70 FACTOR ECF SUBFAMILY"/>
    <property type="match status" value="1"/>
</dbReference>
<dbReference type="GO" id="GO:0000428">
    <property type="term" value="C:DNA-directed RNA polymerase complex"/>
    <property type="evidence" value="ECO:0007669"/>
    <property type="project" value="UniProtKB-KW"/>
</dbReference>
<reference evidence="7 8" key="1">
    <citation type="submission" date="2019-07" db="EMBL/GenBank/DDBJ databases">
        <title>Whole genome shotgun sequence of Chitinophaga cymbidii NBRC 109752.</title>
        <authorList>
            <person name="Hosoyama A."/>
            <person name="Uohara A."/>
            <person name="Ohji S."/>
            <person name="Ichikawa N."/>
        </authorList>
    </citation>
    <scope>NUCLEOTIDE SEQUENCE [LARGE SCALE GENOMIC DNA]</scope>
    <source>
        <strain evidence="7 8">NBRC 109752</strain>
    </source>
</reference>
<evidence type="ECO:0000256" key="2">
    <source>
        <dbReference type="ARBA" id="ARBA00023015"/>
    </source>
</evidence>
<dbReference type="Gene3D" id="1.10.1740.10">
    <property type="match status" value="1"/>
</dbReference>